<dbReference type="PANTHER" id="PTHR21485:SF3">
    <property type="entry name" value="N-ACYLNEURAMINATE CYTIDYLYLTRANSFERASE"/>
    <property type="match status" value="1"/>
</dbReference>
<evidence type="ECO:0000256" key="1">
    <source>
        <dbReference type="ARBA" id="ARBA00001946"/>
    </source>
</evidence>
<dbReference type="PANTHER" id="PTHR21485">
    <property type="entry name" value="HAD SUPERFAMILY MEMBERS CMAS AND KDSC"/>
    <property type="match status" value="1"/>
</dbReference>
<name>A0ABX1CZL5_9FLAO</name>
<keyword evidence="8" id="KW-1185">Reference proteome</keyword>
<evidence type="ECO:0000256" key="4">
    <source>
        <dbReference type="ARBA" id="ARBA00022723"/>
    </source>
</evidence>
<dbReference type="SUPFAM" id="SSF56784">
    <property type="entry name" value="HAD-like"/>
    <property type="match status" value="1"/>
</dbReference>
<dbReference type="InterPro" id="IPR010023">
    <property type="entry name" value="KdsC_fam"/>
</dbReference>
<dbReference type="GO" id="GO:0016787">
    <property type="term" value="F:hydrolase activity"/>
    <property type="evidence" value="ECO:0007669"/>
    <property type="project" value="UniProtKB-KW"/>
</dbReference>
<evidence type="ECO:0000256" key="2">
    <source>
        <dbReference type="ARBA" id="ARBA00005893"/>
    </source>
</evidence>
<dbReference type="NCBIfam" id="TIGR01670">
    <property type="entry name" value="KdsC-phosphatas"/>
    <property type="match status" value="1"/>
</dbReference>
<keyword evidence="5 7" id="KW-0378">Hydrolase</keyword>
<evidence type="ECO:0000313" key="7">
    <source>
        <dbReference type="EMBL" id="NJW53430.1"/>
    </source>
</evidence>
<sequence>MVSDIDGVWTDGSFYYSAEGDVMRRFTTKDSYGVSLARLAGIPLMILSSEENEMVRKRLNKLGVEHVSLGVRNKLEAIRSMCKEWKISLSEVVFLGDDMNDFHLLGKVGLFACPADAYPRIKENAGLVLEKKGGEGAFREFVEKLLDQENKLQETYEKYVRECLEKQE</sequence>
<dbReference type="SFLD" id="SFLDS00003">
    <property type="entry name" value="Haloacid_Dehalogenase"/>
    <property type="match status" value="1"/>
</dbReference>
<protein>
    <submittedName>
        <fullName evidence="7">HAD hydrolase family protein</fullName>
    </submittedName>
</protein>
<dbReference type="Pfam" id="PF08282">
    <property type="entry name" value="Hydrolase_3"/>
    <property type="match status" value="1"/>
</dbReference>
<gene>
    <name evidence="7" type="ORF">HC175_10905</name>
</gene>
<comment type="similarity">
    <text evidence="2">Belongs to the KdsC family.</text>
</comment>
<dbReference type="InterPro" id="IPR050793">
    <property type="entry name" value="CMP-NeuNAc_synthase"/>
</dbReference>
<keyword evidence="6" id="KW-0460">Magnesium</keyword>
<dbReference type="SFLD" id="SFLDG01136">
    <property type="entry name" value="C1.6:_Phosphoserine_Phosphatas"/>
    <property type="match status" value="1"/>
</dbReference>
<dbReference type="InterPro" id="IPR023214">
    <property type="entry name" value="HAD_sf"/>
</dbReference>
<dbReference type="SFLD" id="SFLDG01138">
    <property type="entry name" value="C1.6.2:_Deoxy-d-mannose-octulo"/>
    <property type="match status" value="1"/>
</dbReference>
<proteinExistence type="inferred from homology"/>
<reference evidence="7 8" key="1">
    <citation type="submission" date="2020-03" db="EMBL/GenBank/DDBJ databases">
        <title>Salinimicrobium sp. nov, isolated from SCS.</title>
        <authorList>
            <person name="Cao W.R."/>
        </authorList>
    </citation>
    <scope>NUCLEOTIDE SEQUENCE [LARGE SCALE GENOMIC DNA]</scope>
    <source>
        <strain evidence="8">J15B91</strain>
    </source>
</reference>
<dbReference type="PIRSF" id="PIRSF006118">
    <property type="entry name" value="KDO8-P_Ptase"/>
    <property type="match status" value="1"/>
</dbReference>
<accession>A0ABX1CZL5</accession>
<dbReference type="Gene3D" id="3.40.50.1000">
    <property type="entry name" value="HAD superfamily/HAD-like"/>
    <property type="match status" value="1"/>
</dbReference>
<evidence type="ECO:0000313" key="8">
    <source>
        <dbReference type="Proteomes" id="UP000703674"/>
    </source>
</evidence>
<dbReference type="Proteomes" id="UP000703674">
    <property type="component" value="Unassembled WGS sequence"/>
</dbReference>
<keyword evidence="4" id="KW-0479">Metal-binding</keyword>
<organism evidence="7 8">
    <name type="scientific">Salinimicrobium oceani</name>
    <dbReference type="NCBI Taxonomy" id="2722702"/>
    <lineage>
        <taxon>Bacteria</taxon>
        <taxon>Pseudomonadati</taxon>
        <taxon>Bacteroidota</taxon>
        <taxon>Flavobacteriia</taxon>
        <taxon>Flavobacteriales</taxon>
        <taxon>Flavobacteriaceae</taxon>
        <taxon>Salinimicrobium</taxon>
    </lineage>
</organism>
<comment type="cofactor">
    <cofactor evidence="1">
        <name>Mg(2+)</name>
        <dbReference type="ChEBI" id="CHEBI:18420"/>
    </cofactor>
</comment>
<dbReference type="EMBL" id="JAAVJR010000005">
    <property type="protein sequence ID" value="NJW53430.1"/>
    <property type="molecule type" value="Genomic_DNA"/>
</dbReference>
<evidence type="ECO:0000256" key="6">
    <source>
        <dbReference type="ARBA" id="ARBA00022842"/>
    </source>
</evidence>
<dbReference type="InterPro" id="IPR036412">
    <property type="entry name" value="HAD-like_sf"/>
</dbReference>
<evidence type="ECO:0000256" key="3">
    <source>
        <dbReference type="ARBA" id="ARBA00011881"/>
    </source>
</evidence>
<comment type="subunit">
    <text evidence="3">Homotetramer.</text>
</comment>
<evidence type="ECO:0000256" key="5">
    <source>
        <dbReference type="ARBA" id="ARBA00022801"/>
    </source>
</evidence>
<comment type="caution">
    <text evidence="7">The sequence shown here is derived from an EMBL/GenBank/DDBJ whole genome shotgun (WGS) entry which is preliminary data.</text>
</comment>